<dbReference type="FunFam" id="3.40.50.720:FF:000143">
    <property type="entry name" value="Fatty acyl-CoA reductase"/>
    <property type="match status" value="1"/>
</dbReference>
<accession>A0A9J6C308</accession>
<dbReference type="GO" id="GO:0005777">
    <property type="term" value="C:peroxisome"/>
    <property type="evidence" value="ECO:0007669"/>
    <property type="project" value="TreeGrafter"/>
</dbReference>
<dbReference type="GO" id="GO:0102965">
    <property type="term" value="F:alcohol-forming long-chain fatty acyl-CoA reductase activity"/>
    <property type="evidence" value="ECO:0007669"/>
    <property type="project" value="UniProtKB-EC"/>
</dbReference>
<evidence type="ECO:0000256" key="7">
    <source>
        <dbReference type="ARBA" id="ARBA00023098"/>
    </source>
</evidence>
<dbReference type="PANTHER" id="PTHR11011">
    <property type="entry name" value="MALE STERILITY PROTEIN 2-RELATED"/>
    <property type="match status" value="1"/>
</dbReference>
<dbReference type="CDD" id="cd09071">
    <property type="entry name" value="FAR_C"/>
    <property type="match status" value="1"/>
</dbReference>
<dbReference type="SUPFAM" id="SSF51735">
    <property type="entry name" value="NAD(P)-binding Rossmann-fold domains"/>
    <property type="match status" value="1"/>
</dbReference>
<evidence type="ECO:0000313" key="13">
    <source>
        <dbReference type="EMBL" id="KAG5676203.1"/>
    </source>
</evidence>
<dbReference type="Pfam" id="PF07993">
    <property type="entry name" value="NAD_binding_4"/>
    <property type="match status" value="1"/>
</dbReference>
<evidence type="ECO:0000256" key="5">
    <source>
        <dbReference type="ARBA" id="ARBA00022857"/>
    </source>
</evidence>
<dbReference type="InterPro" id="IPR026055">
    <property type="entry name" value="FAR"/>
</dbReference>
<keyword evidence="14" id="KW-1185">Reference proteome</keyword>
<feature type="domain" description="Thioester reductase (TE)" evidence="12">
    <location>
        <begin position="18"/>
        <end position="288"/>
    </location>
</feature>
<keyword evidence="8 10" id="KW-0472">Membrane</keyword>
<dbReference type="InterPro" id="IPR036291">
    <property type="entry name" value="NAD(P)-bd_dom_sf"/>
</dbReference>
<proteinExistence type="inferred from homology"/>
<dbReference type="GO" id="GO:0035336">
    <property type="term" value="P:long-chain fatty-acyl-CoA metabolic process"/>
    <property type="evidence" value="ECO:0007669"/>
    <property type="project" value="TreeGrafter"/>
</dbReference>
<dbReference type="EC" id="1.2.1.84" evidence="10"/>
<keyword evidence="6 10" id="KW-1133">Transmembrane helix</keyword>
<evidence type="ECO:0000256" key="3">
    <source>
        <dbReference type="ARBA" id="ARBA00022516"/>
    </source>
</evidence>
<evidence type="ECO:0000256" key="10">
    <source>
        <dbReference type="RuleBase" id="RU363097"/>
    </source>
</evidence>
<keyword evidence="10" id="KW-0560">Oxidoreductase</keyword>
<comment type="catalytic activity">
    <reaction evidence="9 10">
        <text>a long-chain fatty acyl-CoA + 2 NADPH + 2 H(+) = a long-chain primary fatty alcohol + 2 NADP(+) + CoA</text>
        <dbReference type="Rhea" id="RHEA:52716"/>
        <dbReference type="ChEBI" id="CHEBI:15378"/>
        <dbReference type="ChEBI" id="CHEBI:57287"/>
        <dbReference type="ChEBI" id="CHEBI:57783"/>
        <dbReference type="ChEBI" id="CHEBI:58349"/>
        <dbReference type="ChEBI" id="CHEBI:77396"/>
        <dbReference type="ChEBI" id="CHEBI:83139"/>
        <dbReference type="EC" id="1.2.1.84"/>
    </reaction>
</comment>
<keyword evidence="7 10" id="KW-0443">Lipid metabolism</keyword>
<dbReference type="OrthoDB" id="429813at2759"/>
<dbReference type="GO" id="GO:0080019">
    <property type="term" value="F:alcohol-forming very long-chain fatty acyl-CoA reductase activity"/>
    <property type="evidence" value="ECO:0007669"/>
    <property type="project" value="InterPro"/>
</dbReference>
<keyword evidence="5 10" id="KW-0521">NADP</keyword>
<dbReference type="Pfam" id="PF03015">
    <property type="entry name" value="Sterile"/>
    <property type="match status" value="1"/>
</dbReference>
<evidence type="ECO:0000313" key="14">
    <source>
        <dbReference type="Proteomes" id="UP001107558"/>
    </source>
</evidence>
<comment type="caution">
    <text evidence="13">The sequence shown here is derived from an EMBL/GenBank/DDBJ whole genome shotgun (WGS) entry which is preliminary data.</text>
</comment>
<dbReference type="EMBL" id="JADBJN010000002">
    <property type="protein sequence ID" value="KAG5676203.1"/>
    <property type="molecule type" value="Genomic_DNA"/>
</dbReference>
<comment type="function">
    <text evidence="10">Catalyzes the reduction of fatty acyl-CoA to fatty alcohols.</text>
</comment>
<keyword evidence="4 10" id="KW-0812">Transmembrane</keyword>
<evidence type="ECO:0000256" key="4">
    <source>
        <dbReference type="ARBA" id="ARBA00022692"/>
    </source>
</evidence>
<feature type="transmembrane region" description="Helical" evidence="10">
    <location>
        <begin position="355"/>
        <end position="379"/>
    </location>
</feature>
<evidence type="ECO:0000256" key="1">
    <source>
        <dbReference type="ARBA" id="ARBA00004141"/>
    </source>
</evidence>
<reference evidence="13" key="1">
    <citation type="submission" date="2021-03" db="EMBL/GenBank/DDBJ databases">
        <title>Chromosome level genome of the anhydrobiotic midge Polypedilum vanderplanki.</title>
        <authorList>
            <person name="Yoshida Y."/>
            <person name="Kikawada T."/>
            <person name="Gusev O."/>
        </authorList>
    </citation>
    <scope>NUCLEOTIDE SEQUENCE</scope>
    <source>
        <strain evidence="13">NIAS01</strain>
        <tissue evidence="13">Whole body or cell culture</tissue>
    </source>
</reference>
<evidence type="ECO:0000256" key="8">
    <source>
        <dbReference type="ARBA" id="ARBA00023136"/>
    </source>
</evidence>
<dbReference type="AlphaFoldDB" id="A0A9J6C308"/>
<keyword evidence="3 10" id="KW-0444">Lipid biosynthesis</keyword>
<comment type="subcellular location">
    <subcellularLocation>
        <location evidence="1">Membrane</location>
        <topology evidence="1">Multi-pass membrane protein</topology>
    </subcellularLocation>
</comment>
<dbReference type="Gene3D" id="3.40.50.720">
    <property type="entry name" value="NAD(P)-binding Rossmann-like Domain"/>
    <property type="match status" value="1"/>
</dbReference>
<sequence>MKELNSVQEFYKDKIIFITGGSGFMGKVLIEKLLYSCSDLKQLILLMRVKKGKSEMARVKEFEALPMFKRIMEEKPEVMKKILVVSGEITEKNLGLSEENLQYVIDNTDIVFHVAASIRFTAPLKENVLTNLVATQETIDIAKKMKNLKAMLHVSTAFCTVERSVIDEKVYDHPGNPFNLISLAKQMDEPTMSGLEDQLVPPHPNTYTYTKRLAELLVQDEYKNSNLPICIVRPSIVGPALKEPMPGWVDSLGAISGIIFGVAKGVIRCMLIDPESNFEYIPVDQSINGFIMVAKQIGTQNKRSEEIPVYNMTAEENGLFTYQKFYDWMKSLIFKLPFLESLWYVNITMTMNEKYFWFNVYMFQMLPALLIDFALMILGKKRYLVDVQRKVIKSSYLLRAFTAKKWKFYTKNFHNLMLIQSPEEKEMFNIDTNANDPVQYFKDSVIGV</sequence>
<dbReference type="InterPro" id="IPR013120">
    <property type="entry name" value="FAR_NAD-bd"/>
</dbReference>
<comment type="similarity">
    <text evidence="2 10">Belongs to the fatty acyl-CoA reductase family.</text>
</comment>
<dbReference type="PANTHER" id="PTHR11011:SF12">
    <property type="entry name" value="FATTY ACYL-COA REDUCTASE"/>
    <property type="match status" value="1"/>
</dbReference>
<evidence type="ECO:0000256" key="6">
    <source>
        <dbReference type="ARBA" id="ARBA00022989"/>
    </source>
</evidence>
<dbReference type="GO" id="GO:0016020">
    <property type="term" value="C:membrane"/>
    <property type="evidence" value="ECO:0007669"/>
    <property type="project" value="UniProtKB-SubCell"/>
</dbReference>
<evidence type="ECO:0000256" key="2">
    <source>
        <dbReference type="ARBA" id="ARBA00005928"/>
    </source>
</evidence>
<dbReference type="Proteomes" id="UP001107558">
    <property type="component" value="Chromosome 2"/>
</dbReference>
<protein>
    <recommendedName>
        <fullName evidence="10">Fatty acyl-CoA reductase</fullName>
        <ecNumber evidence="10">1.2.1.84</ecNumber>
    </recommendedName>
</protein>
<evidence type="ECO:0000256" key="9">
    <source>
        <dbReference type="ARBA" id="ARBA00052530"/>
    </source>
</evidence>
<gene>
    <name evidence="13" type="ORF">PVAND_006052</name>
</gene>
<evidence type="ECO:0000259" key="11">
    <source>
        <dbReference type="Pfam" id="PF03015"/>
    </source>
</evidence>
<dbReference type="CDD" id="cd05236">
    <property type="entry name" value="FAR-N_SDR_e"/>
    <property type="match status" value="1"/>
</dbReference>
<dbReference type="InterPro" id="IPR033640">
    <property type="entry name" value="FAR_C"/>
</dbReference>
<evidence type="ECO:0000259" key="12">
    <source>
        <dbReference type="Pfam" id="PF07993"/>
    </source>
</evidence>
<organism evidence="13 14">
    <name type="scientific">Polypedilum vanderplanki</name>
    <name type="common">Sleeping chironomid midge</name>
    <dbReference type="NCBI Taxonomy" id="319348"/>
    <lineage>
        <taxon>Eukaryota</taxon>
        <taxon>Metazoa</taxon>
        <taxon>Ecdysozoa</taxon>
        <taxon>Arthropoda</taxon>
        <taxon>Hexapoda</taxon>
        <taxon>Insecta</taxon>
        <taxon>Pterygota</taxon>
        <taxon>Neoptera</taxon>
        <taxon>Endopterygota</taxon>
        <taxon>Diptera</taxon>
        <taxon>Nematocera</taxon>
        <taxon>Chironomoidea</taxon>
        <taxon>Chironomidae</taxon>
        <taxon>Chironominae</taxon>
        <taxon>Polypedilum</taxon>
        <taxon>Polypedilum</taxon>
    </lineage>
</organism>
<name>A0A9J6C308_POLVA</name>
<feature type="domain" description="Fatty acyl-CoA reductase C-terminal" evidence="11">
    <location>
        <begin position="363"/>
        <end position="448"/>
    </location>
</feature>